<dbReference type="InterPro" id="IPR003759">
    <property type="entry name" value="Cbl-bd_cap"/>
</dbReference>
<dbReference type="KEGG" id="aar:Acear_0354"/>
<evidence type="ECO:0000259" key="5">
    <source>
        <dbReference type="PROSITE" id="PS51337"/>
    </source>
</evidence>
<evidence type="ECO:0000256" key="3">
    <source>
        <dbReference type="ARBA" id="ARBA00023285"/>
    </source>
</evidence>
<dbReference type="InterPro" id="IPR036594">
    <property type="entry name" value="Meth_synthase_dom"/>
</dbReference>
<dbReference type="NCBIfam" id="TIGR02370">
    <property type="entry name" value="pyl_corrinoid"/>
    <property type="match status" value="1"/>
</dbReference>
<dbReference type="GO" id="GO:0008705">
    <property type="term" value="F:methionine synthase activity"/>
    <property type="evidence" value="ECO:0007669"/>
    <property type="project" value="TreeGrafter"/>
</dbReference>
<dbReference type="CDD" id="cd02070">
    <property type="entry name" value="corrinoid_protein_B12-BD"/>
    <property type="match status" value="1"/>
</dbReference>
<dbReference type="eggNOG" id="COG5012">
    <property type="taxonomic scope" value="Bacteria"/>
</dbReference>
<dbReference type="SUPFAM" id="SSF52242">
    <property type="entry name" value="Cobalamin (vitamin B12)-binding domain"/>
    <property type="match status" value="1"/>
</dbReference>
<dbReference type="InterPro" id="IPR006158">
    <property type="entry name" value="Cobalamin-bd"/>
</dbReference>
<dbReference type="GO" id="GO:0050897">
    <property type="term" value="F:cobalt ion binding"/>
    <property type="evidence" value="ECO:0007669"/>
    <property type="project" value="InterPro"/>
</dbReference>
<dbReference type="InterPro" id="IPR012741">
    <property type="entry name" value="Corrinoid_p"/>
</dbReference>
<name>D9QUA8_ACEAZ</name>
<dbReference type="PROSITE" id="PS51337">
    <property type="entry name" value="B12_BINDING_NTER"/>
    <property type="match status" value="1"/>
</dbReference>
<organism evidence="6 7">
    <name type="scientific">Acetohalobium arabaticum (strain ATCC 49924 / DSM 5501 / Z-7288)</name>
    <dbReference type="NCBI Taxonomy" id="574087"/>
    <lineage>
        <taxon>Bacteria</taxon>
        <taxon>Bacillati</taxon>
        <taxon>Bacillota</taxon>
        <taxon>Clostridia</taxon>
        <taxon>Halanaerobiales</taxon>
        <taxon>Halobacteroidaceae</taxon>
        <taxon>Acetohalobium</taxon>
    </lineage>
</organism>
<reference evidence="6 7" key="1">
    <citation type="journal article" date="2010" name="Stand. Genomic Sci.">
        <title>Complete genome sequence of Acetohalobium arabaticum type strain (Z-7288).</title>
        <authorList>
            <person name="Sikorski J."/>
            <person name="Lapidus A."/>
            <person name="Chertkov O."/>
            <person name="Lucas S."/>
            <person name="Copeland A."/>
            <person name="Glavina Del Rio T."/>
            <person name="Nolan M."/>
            <person name="Tice H."/>
            <person name="Cheng J.F."/>
            <person name="Han C."/>
            <person name="Brambilla E."/>
            <person name="Pitluck S."/>
            <person name="Liolios K."/>
            <person name="Ivanova N."/>
            <person name="Mavromatis K."/>
            <person name="Mikhailova N."/>
            <person name="Pati A."/>
            <person name="Bruce D."/>
            <person name="Detter C."/>
            <person name="Tapia R."/>
            <person name="Goodwin L."/>
            <person name="Chen A."/>
            <person name="Palaniappan K."/>
            <person name="Land M."/>
            <person name="Hauser L."/>
            <person name="Chang Y.J."/>
            <person name="Jeffries C.D."/>
            <person name="Rohde M."/>
            <person name="Goker M."/>
            <person name="Spring S."/>
            <person name="Woyke T."/>
            <person name="Bristow J."/>
            <person name="Eisen J.A."/>
            <person name="Markowitz V."/>
            <person name="Hugenholtz P."/>
            <person name="Kyrpides N.C."/>
            <person name="Klenk H.P."/>
        </authorList>
    </citation>
    <scope>NUCLEOTIDE SEQUENCE [LARGE SCALE GENOMIC DNA]</scope>
    <source>
        <strain evidence="7">ATCC 49924 / DSM 5501 / Z-7288</strain>
    </source>
</reference>
<dbReference type="HOGENOM" id="CLU_082102_2_0_9"/>
<dbReference type="Pfam" id="PF02310">
    <property type="entry name" value="B12-binding"/>
    <property type="match status" value="1"/>
</dbReference>
<dbReference type="Pfam" id="PF02607">
    <property type="entry name" value="B12-binding_2"/>
    <property type="match status" value="1"/>
</dbReference>
<dbReference type="PANTHER" id="PTHR45833">
    <property type="entry name" value="METHIONINE SYNTHASE"/>
    <property type="match status" value="1"/>
</dbReference>
<dbReference type="AlphaFoldDB" id="D9QUA8"/>
<keyword evidence="7" id="KW-1185">Reference proteome</keyword>
<gene>
    <name evidence="6" type="ordered locus">Acear_0354</name>
</gene>
<evidence type="ECO:0000256" key="1">
    <source>
        <dbReference type="ARBA" id="ARBA00010854"/>
    </source>
</evidence>
<dbReference type="PROSITE" id="PS51332">
    <property type="entry name" value="B12_BINDING"/>
    <property type="match status" value="1"/>
</dbReference>
<evidence type="ECO:0000259" key="4">
    <source>
        <dbReference type="PROSITE" id="PS51332"/>
    </source>
</evidence>
<dbReference type="InterPro" id="IPR050554">
    <property type="entry name" value="Met_Synthase/Corrinoid"/>
</dbReference>
<dbReference type="STRING" id="574087.Acear_0354"/>
<accession>D9QUA8</accession>
<dbReference type="GO" id="GO:0015948">
    <property type="term" value="P:methanogenesis"/>
    <property type="evidence" value="ECO:0007669"/>
    <property type="project" value="InterPro"/>
</dbReference>
<evidence type="ECO:0000256" key="2">
    <source>
        <dbReference type="ARBA" id="ARBA00022723"/>
    </source>
</evidence>
<comment type="similarity">
    <text evidence="1">Belongs to the methylamine corrinoid protein family.</text>
</comment>
<dbReference type="GO" id="GO:0005829">
    <property type="term" value="C:cytosol"/>
    <property type="evidence" value="ECO:0007669"/>
    <property type="project" value="TreeGrafter"/>
</dbReference>
<dbReference type="GO" id="GO:0046653">
    <property type="term" value="P:tetrahydrofolate metabolic process"/>
    <property type="evidence" value="ECO:0007669"/>
    <property type="project" value="TreeGrafter"/>
</dbReference>
<dbReference type="Proteomes" id="UP000001661">
    <property type="component" value="Chromosome"/>
</dbReference>
<dbReference type="PANTHER" id="PTHR45833:SF1">
    <property type="entry name" value="METHIONINE SYNTHASE"/>
    <property type="match status" value="1"/>
</dbReference>
<dbReference type="InterPro" id="IPR036724">
    <property type="entry name" value="Cobalamin-bd_sf"/>
</dbReference>
<feature type="domain" description="B12-binding" evidence="4">
    <location>
        <begin position="88"/>
        <end position="210"/>
    </location>
</feature>
<feature type="domain" description="B12-binding N-terminal" evidence="5">
    <location>
        <begin position="1"/>
        <end position="88"/>
    </location>
</feature>
<dbReference type="Gene3D" id="1.10.1240.10">
    <property type="entry name" value="Methionine synthase domain"/>
    <property type="match status" value="1"/>
</dbReference>
<evidence type="ECO:0000313" key="7">
    <source>
        <dbReference type="Proteomes" id="UP000001661"/>
    </source>
</evidence>
<evidence type="ECO:0000313" key="6">
    <source>
        <dbReference type="EMBL" id="ADL11901.1"/>
    </source>
</evidence>
<protein>
    <submittedName>
        <fullName evidence="6">Cobalamin B12-binding domain protein</fullName>
    </submittedName>
</protein>
<dbReference type="SMART" id="SM01018">
    <property type="entry name" value="B12-binding_2"/>
    <property type="match status" value="1"/>
</dbReference>
<keyword evidence="3" id="KW-0170">Cobalt</keyword>
<dbReference type="RefSeq" id="WP_013277347.1">
    <property type="nucleotide sequence ID" value="NC_014378.1"/>
</dbReference>
<dbReference type="GO" id="GO:0031419">
    <property type="term" value="F:cobalamin binding"/>
    <property type="evidence" value="ECO:0007669"/>
    <property type="project" value="InterPro"/>
</dbReference>
<dbReference type="GO" id="GO:0050667">
    <property type="term" value="P:homocysteine metabolic process"/>
    <property type="evidence" value="ECO:0007669"/>
    <property type="project" value="TreeGrafter"/>
</dbReference>
<proteinExistence type="inferred from homology"/>
<dbReference type="Gene3D" id="3.40.50.280">
    <property type="entry name" value="Cobalamin-binding domain"/>
    <property type="match status" value="1"/>
</dbReference>
<dbReference type="SUPFAM" id="SSF47644">
    <property type="entry name" value="Methionine synthase domain"/>
    <property type="match status" value="1"/>
</dbReference>
<dbReference type="OrthoDB" id="9783599at2"/>
<dbReference type="FunFam" id="3.40.50.280:FF:000003">
    <property type="entry name" value="Dimethylamine methyltransferase corrinoid protein"/>
    <property type="match status" value="1"/>
</dbReference>
<sequence length="210" mass="22432">MSQFDDIAEAVIDGDEERVEELTQNLVDEGEEPSEIIKEGLVAGMDVVGDRFKAEEMFVPQVLIAAEAMAKGMDIVKPLLADDDTSSEGLVLMATVEDDLHDIGKNLASMLLEGSGFNVIDLGTDIPPEEFVEGVKEHEPDIVGMSSLLTTTMPNMESTIEALEEAGIRDEVKIMVGGAPVSQEFADEIGADAYAPDGSTASDLAKEIID</sequence>
<keyword evidence="2" id="KW-0479">Metal-binding</keyword>
<dbReference type="EMBL" id="CP002105">
    <property type="protein sequence ID" value="ADL11901.1"/>
    <property type="molecule type" value="Genomic_DNA"/>
</dbReference>